<protein>
    <submittedName>
        <fullName evidence="1">Uncharacterized protein</fullName>
    </submittedName>
</protein>
<proteinExistence type="predicted"/>
<dbReference type="AlphaFoldDB" id="X2LBN8"/>
<accession>X2LBN8</accession>
<name>X2LBN8_9BACT</name>
<sequence>MTFDLKSISRGGVPTALQKAERYRLINDPSSAESICLDVLAVDPDNQQAIVTLILAITDQFAGGPAEGVRRAKEQLRRLGDEYKRAYYAGIVCERCAKAQLRTEAPGSGETAYHWLRDAMGWYEKAEAQRPAGNDESILRWNTCARMLSRDERLRPSTRESVELGLE</sequence>
<dbReference type="EMBL" id="KF796606">
    <property type="protein sequence ID" value="AHN97960.1"/>
    <property type="molecule type" value="Genomic_DNA"/>
</dbReference>
<evidence type="ECO:0000313" key="1">
    <source>
        <dbReference type="EMBL" id="AHN97960.1"/>
    </source>
</evidence>
<organism evidence="1">
    <name type="scientific">uncultured bacterium lac160</name>
    <dbReference type="NCBI Taxonomy" id="1447241"/>
    <lineage>
        <taxon>Bacteria</taxon>
        <taxon>environmental samples</taxon>
    </lineage>
</organism>
<reference evidence="1" key="1">
    <citation type="submission" date="2013-10" db="EMBL/GenBank/DDBJ databases">
        <title>Functional metagenomics reveals novel beta-galactosidases not predictable from gene sequences.</title>
        <authorList>
            <person name="Cheng J."/>
            <person name="Engel K."/>
            <person name="Romantsov T."/>
            <person name="Neufeld J.D."/>
            <person name="Rose D.R."/>
            <person name="Charles T.C."/>
        </authorList>
    </citation>
    <scope>NUCLEOTIDE SEQUENCE</scope>
</reference>